<organism evidence="1 2">
    <name type="scientific">Candidatus Beckwithbacteria bacterium GW2011_GWC2_47_9</name>
    <dbReference type="NCBI Taxonomy" id="1618373"/>
    <lineage>
        <taxon>Bacteria</taxon>
        <taxon>Candidatus Beckwithiibacteriota</taxon>
    </lineage>
</organism>
<proteinExistence type="predicted"/>
<dbReference type="Gene3D" id="1.20.272.10">
    <property type="match status" value="1"/>
</dbReference>
<gene>
    <name evidence="1" type="ORF">UY17_C0015G0004</name>
</gene>
<evidence type="ECO:0008006" key="3">
    <source>
        <dbReference type="Google" id="ProtNLM"/>
    </source>
</evidence>
<reference evidence="1 2" key="1">
    <citation type="journal article" date="2015" name="Nature">
        <title>rRNA introns, odd ribosomes, and small enigmatic genomes across a large radiation of phyla.</title>
        <authorList>
            <person name="Brown C.T."/>
            <person name="Hug L.A."/>
            <person name="Thomas B.C."/>
            <person name="Sharon I."/>
            <person name="Castelle C.J."/>
            <person name="Singh A."/>
            <person name="Wilkins M.J."/>
            <person name="Williams K.H."/>
            <person name="Banfield J.F."/>
        </authorList>
    </citation>
    <scope>NUCLEOTIDE SEQUENCE [LARGE SCALE GENOMIC DNA]</scope>
</reference>
<dbReference type="Proteomes" id="UP000034772">
    <property type="component" value="Unassembled WGS sequence"/>
</dbReference>
<protein>
    <recommendedName>
        <fullName evidence="3">Polymerase III, delta subunit protein</fullName>
    </recommendedName>
</protein>
<evidence type="ECO:0000313" key="2">
    <source>
        <dbReference type="Proteomes" id="UP000034772"/>
    </source>
</evidence>
<evidence type="ECO:0000313" key="1">
    <source>
        <dbReference type="EMBL" id="KKU87545.1"/>
    </source>
</evidence>
<name>A0A0G1WZ93_9BACT</name>
<sequence length="242" mass="27663">MIYFFYGADSDARRRATENLLNRFSLEGEFALFQMGDLDLDLEKIEEFSSARGLFQKLLVVVINDVLSRTETENILVKHLPMLAESPNVFIVSEPRPHINFIHTAKKLALEAREFPLSKSQREPFNNFLVSDAFGRRDRKGAWLSLMRAVARGVSGEEITGVLFWQIKNMLLVKKSLRLGEGAPDNLNLKPFVFHKARDFAERFSESELQNATGALVDLIHLNRRRGEELLVGLELFLLKTL</sequence>
<dbReference type="AlphaFoldDB" id="A0A0G1WZ93"/>
<dbReference type="EMBL" id="LCOZ01000015">
    <property type="protein sequence ID" value="KKU87545.1"/>
    <property type="molecule type" value="Genomic_DNA"/>
</dbReference>
<comment type="caution">
    <text evidence="1">The sequence shown here is derived from an EMBL/GenBank/DDBJ whole genome shotgun (WGS) entry which is preliminary data.</text>
</comment>
<accession>A0A0G1WZ93</accession>